<feature type="region of interest" description="Disordered" evidence="1">
    <location>
        <begin position="197"/>
        <end position="221"/>
    </location>
</feature>
<proteinExistence type="predicted"/>
<dbReference type="Proteomes" id="UP001152798">
    <property type="component" value="Chromosome 3"/>
</dbReference>
<organism evidence="2 3">
    <name type="scientific">Nezara viridula</name>
    <name type="common">Southern green stink bug</name>
    <name type="synonym">Cimex viridulus</name>
    <dbReference type="NCBI Taxonomy" id="85310"/>
    <lineage>
        <taxon>Eukaryota</taxon>
        <taxon>Metazoa</taxon>
        <taxon>Ecdysozoa</taxon>
        <taxon>Arthropoda</taxon>
        <taxon>Hexapoda</taxon>
        <taxon>Insecta</taxon>
        <taxon>Pterygota</taxon>
        <taxon>Neoptera</taxon>
        <taxon>Paraneoptera</taxon>
        <taxon>Hemiptera</taxon>
        <taxon>Heteroptera</taxon>
        <taxon>Panheteroptera</taxon>
        <taxon>Pentatomomorpha</taxon>
        <taxon>Pentatomoidea</taxon>
        <taxon>Pentatomidae</taxon>
        <taxon>Pentatominae</taxon>
        <taxon>Nezara</taxon>
    </lineage>
</organism>
<evidence type="ECO:0000256" key="1">
    <source>
        <dbReference type="SAM" id="MobiDB-lite"/>
    </source>
</evidence>
<name>A0A9P0H6V8_NEZVI</name>
<evidence type="ECO:0000313" key="3">
    <source>
        <dbReference type="Proteomes" id="UP001152798"/>
    </source>
</evidence>
<accession>A0A9P0H6V8</accession>
<dbReference type="EMBL" id="OV725079">
    <property type="protein sequence ID" value="CAH1396509.1"/>
    <property type="molecule type" value="Genomic_DNA"/>
</dbReference>
<protein>
    <submittedName>
        <fullName evidence="2">Uncharacterized protein</fullName>
    </submittedName>
</protein>
<keyword evidence="3" id="KW-1185">Reference proteome</keyword>
<dbReference type="AlphaFoldDB" id="A0A9P0H6V8"/>
<evidence type="ECO:0000313" key="2">
    <source>
        <dbReference type="EMBL" id="CAH1396509.1"/>
    </source>
</evidence>
<reference evidence="2" key="1">
    <citation type="submission" date="2022-01" db="EMBL/GenBank/DDBJ databases">
        <authorList>
            <person name="King R."/>
        </authorList>
    </citation>
    <scope>NUCLEOTIDE SEQUENCE</scope>
</reference>
<sequence>MTGLRIKPVDDFKQMVPERRESSNRENFFPGAGTGMNELQNPPQPDTNCLCWICNHQQQNDQCSSDVSQQPKIHAAGNMEEDMTNAVVGTRNTRETENHNESSSRTRGILNKIRLNGSLARPSSSQETFRSNCNEKLVVKENSFKLHQYPRRNIYNLLCPDCDRARESRPYQKLDLVSQMTGLRNKPVDDFKQMVPERRESSNRENFFPGAGTGMNELQNPTQRRNGHLFEWFEYLSYTML</sequence>
<gene>
    <name evidence="2" type="ORF">NEZAVI_LOCUS6566</name>
</gene>